<dbReference type="RefSeq" id="WP_380049664.1">
    <property type="nucleotide sequence ID" value="NZ_JBHSOH010000013.1"/>
</dbReference>
<evidence type="ECO:0000313" key="1">
    <source>
        <dbReference type="EMBL" id="MFC5849045.1"/>
    </source>
</evidence>
<reference evidence="2" key="1">
    <citation type="journal article" date="2019" name="Int. J. Syst. Evol. Microbiol.">
        <title>The Global Catalogue of Microorganisms (GCM) 10K type strain sequencing project: providing services to taxonomists for standard genome sequencing and annotation.</title>
        <authorList>
            <consortium name="The Broad Institute Genomics Platform"/>
            <consortium name="The Broad Institute Genome Sequencing Center for Infectious Disease"/>
            <person name="Wu L."/>
            <person name="Ma J."/>
        </authorList>
    </citation>
    <scope>NUCLEOTIDE SEQUENCE [LARGE SCALE GENOMIC DNA]</scope>
    <source>
        <strain evidence="2">CGMCC 1.15053</strain>
    </source>
</reference>
<name>A0ABW1DL84_9DEIO</name>
<proteinExistence type="predicted"/>
<protein>
    <submittedName>
        <fullName evidence="1">Uncharacterized protein</fullName>
    </submittedName>
</protein>
<evidence type="ECO:0000313" key="2">
    <source>
        <dbReference type="Proteomes" id="UP001595979"/>
    </source>
</evidence>
<accession>A0ABW1DL84</accession>
<comment type="caution">
    <text evidence="1">The sequence shown here is derived from an EMBL/GenBank/DDBJ whole genome shotgun (WGS) entry which is preliminary data.</text>
</comment>
<organism evidence="1 2">
    <name type="scientific">Deinococcus petrolearius</name>
    <dbReference type="NCBI Taxonomy" id="1751295"/>
    <lineage>
        <taxon>Bacteria</taxon>
        <taxon>Thermotogati</taxon>
        <taxon>Deinococcota</taxon>
        <taxon>Deinococci</taxon>
        <taxon>Deinococcales</taxon>
        <taxon>Deinococcaceae</taxon>
        <taxon>Deinococcus</taxon>
    </lineage>
</organism>
<keyword evidence="2" id="KW-1185">Reference proteome</keyword>
<dbReference type="EMBL" id="JBHSOH010000013">
    <property type="protein sequence ID" value="MFC5849045.1"/>
    <property type="molecule type" value="Genomic_DNA"/>
</dbReference>
<dbReference type="Proteomes" id="UP001595979">
    <property type="component" value="Unassembled WGS sequence"/>
</dbReference>
<sequence>MGEAKRRKQLGLMPTVLPFEAQLHTDGTVSFVRGPDDARQRRLIEDALTLTQAFGAGWEGEYRGVQVLSGGYRGNRLATAEDVQAIPVPPLRRVTGELVLGKNAADVDGVALEVEGGAVRLRDQRHSLDGERWEAFPTLRDPQRIMRLLEDHPAFGLQGDLIGQFTAEGWAQGRIDITPDPPEDLLEALEDVTRLWHGATPEQWADIHRETLDDPEAEVPQARRTTFELRRAAPLQSPLSEVFAIRRDAEFFPTEHQTYTLDGETWHAYDNPGAVAEEGNLMPELAEFFDMNMVPVTVYADGRVEWQEDDIPAEHAERIREDLRESTGAGNAEAWAEWTTRMFTETFAEELDVPEGQVLPAPVAVRLDLPADALTDDSPLAQTFIESEVTFDGQQWRDLYDEEVPEELSAFAAGQQEN</sequence>
<gene>
    <name evidence="1" type="ORF">ACFPQ6_12065</name>
</gene>